<dbReference type="RefSeq" id="WP_052563185.1">
    <property type="nucleotide sequence ID" value="NZ_BAFN01000001.1"/>
</dbReference>
<gene>
    <name evidence="1" type="ORF">BROSI_A1650</name>
</gene>
<dbReference type="GO" id="GO:0032259">
    <property type="term" value="P:methylation"/>
    <property type="evidence" value="ECO:0007669"/>
    <property type="project" value="UniProtKB-KW"/>
</dbReference>
<dbReference type="Proteomes" id="UP000032309">
    <property type="component" value="Unassembled WGS sequence"/>
</dbReference>
<evidence type="ECO:0000313" key="2">
    <source>
        <dbReference type="Proteomes" id="UP000032309"/>
    </source>
</evidence>
<comment type="caution">
    <text evidence="1">The sequence shown here is derived from an EMBL/GenBank/DDBJ whole genome shotgun (WGS) entry which is preliminary data.</text>
</comment>
<evidence type="ECO:0000313" key="1">
    <source>
        <dbReference type="EMBL" id="GAN33133.1"/>
    </source>
</evidence>
<proteinExistence type="predicted"/>
<keyword evidence="1" id="KW-0489">Methyltransferase</keyword>
<dbReference type="GO" id="GO:0008168">
    <property type="term" value="F:methyltransferase activity"/>
    <property type="evidence" value="ECO:0007669"/>
    <property type="project" value="UniProtKB-KW"/>
</dbReference>
<protein>
    <submittedName>
        <fullName evidence="1">DNA methylase N-4/N-6 domain-containing protein</fullName>
    </submittedName>
</protein>
<dbReference type="EMBL" id="BAFN01000001">
    <property type="protein sequence ID" value="GAN33133.1"/>
    <property type="molecule type" value="Genomic_DNA"/>
</dbReference>
<reference evidence="2" key="1">
    <citation type="journal article" date="2015" name="Genome Announc.">
        <title>Draft Genome Sequence of an Anaerobic Ammonium-Oxidizing Bacterium, "Candidatus Brocadia sinica".</title>
        <authorList>
            <person name="Oshiki M."/>
            <person name="Shinyako-Hata K."/>
            <person name="Satoh H."/>
            <person name="Okabe S."/>
        </authorList>
    </citation>
    <scope>NUCLEOTIDE SEQUENCE [LARGE SCALE GENOMIC DNA]</scope>
    <source>
        <strain evidence="2">JPN1</strain>
    </source>
</reference>
<name>A0ABQ0JWT0_9BACT</name>
<accession>A0ABQ0JWT0</accession>
<keyword evidence="2" id="KW-1185">Reference proteome</keyword>
<sequence>MKRDILTKDWVDWIDYWAVDFDYANKKEIVRIGKNGASEEAWTGSYIFENEWQSFRTKKNAELEFESSWHEYKKGGRYKIAIKVVDILGQDTTQVVEVKVE</sequence>
<keyword evidence="1" id="KW-0808">Transferase</keyword>
<organism evidence="1 2">
    <name type="scientific">Candidatus Brocadia sinica JPN1</name>
    <dbReference type="NCBI Taxonomy" id="1197129"/>
    <lineage>
        <taxon>Bacteria</taxon>
        <taxon>Pseudomonadati</taxon>
        <taxon>Planctomycetota</taxon>
        <taxon>Candidatus Brocadiia</taxon>
        <taxon>Candidatus Brocadiales</taxon>
        <taxon>Candidatus Brocadiaceae</taxon>
        <taxon>Candidatus Brocadia</taxon>
    </lineage>
</organism>